<evidence type="ECO:0000256" key="12">
    <source>
        <dbReference type="ARBA" id="ARBA00023315"/>
    </source>
</evidence>
<dbReference type="PANTHER" id="PTHR23063">
    <property type="entry name" value="PHOSPHOLIPID ACYLTRANSFERASE"/>
    <property type="match status" value="1"/>
</dbReference>
<sequence length="1093" mass="127608">MLNFFLTILTYYGLSSGTREYGVTLLCQLFEWVAEGTDSVDNLNEDDFVTNEDNDPFKNDEYYISNKDNLHRRRSSSTEKKIIERDASESVKSKLDNDDNSGLIPKNKTGRTIISDSLEFITAGFESIIEDEVTSRFKAETLVSWNLLSRTKSNYIHINWKVSLFWVLGWITRYTILLHIRLSIFFVGLFLLIVSTALIGFIPHGKFKRWLNRRVMLMCMRIFSRSFSSIIRFHDSQNKAKGGGICVANHTSPIDVMILSCDNCYAMIGQSQGGFLGFLQKTLSRSTHHIWFERSEAKDRLAVVRRMQEHVNDPKKLPILIFPEGTCINNTSVMQFKKGSFEIASVIYPIAMKYDARLGDAFWNSSLQGYGQYLWMMMTSWAIICNVWYLPPMTKNEGEDAIEFARRVKKAIAIKGGLVDLEWDGQLKRTKVSNKLINEHRKKYYDHLERRTSISYYKPIRLRKISQSTALSQNALSEELINETQYEKRELILEDNSEETPDNYNEVKSRNSKIQQAKVLAKFKHNNIFLIIFIKMLLIVDEVCEHSLYVFGETDNQMLKDLENIFESHHYTLTELEYPSQRKKTFNIPKAVDLLRSSIITSIKYNIKNGIQHMINPITTIPITKYLKKNKLAFLLNRQVPNPSRIIASLAIDDNKTVVLIPESVLGNNISAIFNTYIDKLNRHYCLLKIIKLLLSLYNEINIIKKIKIEKINLKEKLYLERSHIDEKRERFTINAKTKSQRNDHVVSINNLLFYFDCTVRIYIVMNITKNYLRNIEKYLFFSLCYTCEDHSSLNVTIFLNKILLKSISKGNNNTCIIRLHYFDNIYKHIYNNIVANNNIILKECLIKTRKILKFINMLNFFLTILTYYGYLILTIVGIDCHQESREYGVTLLCQLFEWVAEGTDSVDNLMKMILLLMRINDPFKNDEYYISNKDNLHRRRSSSTEKQLKEMLQKAGFESIIEDEVTSRFKAETLVSWNLLSRTKSNYIHINWKVSLFWIVYIFCWTFLLIVSTALIGFIPHGKFKRWLNRRVMLMCMRIFSRSFSSIIRFHDSQNKAKGANHTSPIDVMILSCILCNDCQSQGGFLDFKNIK</sequence>
<dbReference type="SUPFAM" id="SSF69593">
    <property type="entry name" value="Glycerol-3-phosphate (1)-acyltransferase"/>
    <property type="match status" value="1"/>
</dbReference>
<feature type="transmembrane region" description="Helical" evidence="14">
    <location>
        <begin position="182"/>
        <end position="203"/>
    </location>
</feature>
<evidence type="ECO:0000259" key="16">
    <source>
        <dbReference type="SMART" id="SM00563"/>
    </source>
</evidence>
<evidence type="ECO:0000256" key="11">
    <source>
        <dbReference type="ARBA" id="ARBA00023264"/>
    </source>
</evidence>
<dbReference type="WBParaSite" id="TCONS_00015423.p1">
    <property type="protein sequence ID" value="TCONS_00015423.p1"/>
    <property type="gene ID" value="XLOC_009749"/>
</dbReference>
<comment type="subcellular location">
    <subcellularLocation>
        <location evidence="1">Membrane</location>
    </subcellularLocation>
</comment>
<evidence type="ECO:0000256" key="3">
    <source>
        <dbReference type="ARBA" id="ARBA00008655"/>
    </source>
</evidence>
<comment type="pathway">
    <text evidence="13">Phospholipid metabolism.</text>
</comment>
<evidence type="ECO:0000256" key="15">
    <source>
        <dbReference type="SAM" id="SignalP"/>
    </source>
</evidence>
<evidence type="ECO:0000313" key="17">
    <source>
        <dbReference type="Proteomes" id="UP000035681"/>
    </source>
</evidence>
<name>A0AAF5DLW7_STRER</name>
<protein>
    <recommendedName>
        <fullName evidence="16">Phospholipid/glycerol acyltransferase domain-containing protein</fullName>
    </recommendedName>
</protein>
<keyword evidence="5" id="KW-0808">Transferase</keyword>
<dbReference type="CDD" id="cd07991">
    <property type="entry name" value="LPLAT_LPCAT1-like"/>
    <property type="match status" value="1"/>
</dbReference>
<evidence type="ECO:0000256" key="13">
    <source>
        <dbReference type="ARBA" id="ARBA00025707"/>
    </source>
</evidence>
<feature type="chain" id="PRO_5042010829" description="Phospholipid/glycerol acyltransferase domain-containing protein" evidence="15">
    <location>
        <begin position="18"/>
        <end position="1093"/>
    </location>
</feature>
<dbReference type="GO" id="GO:0016020">
    <property type="term" value="C:membrane"/>
    <property type="evidence" value="ECO:0007669"/>
    <property type="project" value="UniProtKB-SubCell"/>
</dbReference>
<keyword evidence="7 14" id="KW-1133">Transmembrane helix</keyword>
<keyword evidence="8" id="KW-0443">Lipid metabolism</keyword>
<evidence type="ECO:0000256" key="7">
    <source>
        <dbReference type="ARBA" id="ARBA00022989"/>
    </source>
</evidence>
<keyword evidence="12" id="KW-0012">Acyltransferase</keyword>
<proteinExistence type="inferred from homology"/>
<evidence type="ECO:0000256" key="5">
    <source>
        <dbReference type="ARBA" id="ARBA00022679"/>
    </source>
</evidence>
<feature type="domain" description="Phospholipid/glycerol acyltransferase" evidence="16">
    <location>
        <begin position="244"/>
        <end position="355"/>
    </location>
</feature>
<dbReference type="InterPro" id="IPR002123">
    <property type="entry name" value="Plipid/glycerol_acylTrfase"/>
</dbReference>
<evidence type="ECO:0000313" key="18">
    <source>
        <dbReference type="WBParaSite" id="TCONS_00015423.p1"/>
    </source>
</evidence>
<keyword evidence="15" id="KW-0732">Signal</keyword>
<evidence type="ECO:0000256" key="2">
    <source>
        <dbReference type="ARBA" id="ARBA00005189"/>
    </source>
</evidence>
<dbReference type="Proteomes" id="UP000035681">
    <property type="component" value="Unplaced"/>
</dbReference>
<keyword evidence="11" id="KW-1208">Phospholipid metabolism</keyword>
<dbReference type="InterPro" id="IPR045252">
    <property type="entry name" value="LPCAT1-like"/>
</dbReference>
<dbReference type="GO" id="GO:0004366">
    <property type="term" value="F:glycerol-3-phosphate O-acyltransferase activity"/>
    <property type="evidence" value="ECO:0007669"/>
    <property type="project" value="TreeGrafter"/>
</dbReference>
<feature type="transmembrane region" description="Helical" evidence="14">
    <location>
        <begin position="858"/>
        <end position="879"/>
    </location>
</feature>
<evidence type="ECO:0000256" key="6">
    <source>
        <dbReference type="ARBA" id="ARBA00022692"/>
    </source>
</evidence>
<comment type="pathway">
    <text evidence="2">Lipid metabolism.</text>
</comment>
<reference evidence="18" key="1">
    <citation type="submission" date="2024-02" db="UniProtKB">
        <authorList>
            <consortium name="WormBaseParasite"/>
        </authorList>
    </citation>
    <scope>IDENTIFICATION</scope>
</reference>
<keyword evidence="17" id="KW-1185">Reference proteome</keyword>
<dbReference type="SMART" id="SM00563">
    <property type="entry name" value="PlsC"/>
    <property type="match status" value="1"/>
</dbReference>
<keyword evidence="4" id="KW-0444">Lipid biosynthesis</keyword>
<feature type="signal peptide" evidence="15">
    <location>
        <begin position="1"/>
        <end position="17"/>
    </location>
</feature>
<evidence type="ECO:0000256" key="9">
    <source>
        <dbReference type="ARBA" id="ARBA00023136"/>
    </source>
</evidence>
<dbReference type="PANTHER" id="PTHR23063:SF53">
    <property type="entry name" value="PHOSPHOLIPID_GLYCEROL ACYLTRANSFERASE DOMAIN-CONTAINING PROTEIN"/>
    <property type="match status" value="1"/>
</dbReference>
<dbReference type="AlphaFoldDB" id="A0AAF5DLW7"/>
<comment type="similarity">
    <text evidence="3">Belongs to the 1-acyl-sn-glycerol-3-phosphate acyltransferase family.</text>
</comment>
<keyword evidence="9 14" id="KW-0472">Membrane</keyword>
<dbReference type="GO" id="GO:0008654">
    <property type="term" value="P:phospholipid biosynthetic process"/>
    <property type="evidence" value="ECO:0007669"/>
    <property type="project" value="UniProtKB-KW"/>
</dbReference>
<evidence type="ECO:0000256" key="4">
    <source>
        <dbReference type="ARBA" id="ARBA00022516"/>
    </source>
</evidence>
<evidence type="ECO:0000256" key="14">
    <source>
        <dbReference type="SAM" id="Phobius"/>
    </source>
</evidence>
<accession>A0AAF5DLW7</accession>
<keyword evidence="10" id="KW-0594">Phospholipid biosynthesis</keyword>
<dbReference type="Pfam" id="PF01553">
    <property type="entry name" value="Acyltransferase"/>
    <property type="match status" value="1"/>
</dbReference>
<evidence type="ECO:0000256" key="10">
    <source>
        <dbReference type="ARBA" id="ARBA00023209"/>
    </source>
</evidence>
<organism evidence="17 18">
    <name type="scientific">Strongyloides stercoralis</name>
    <name type="common">Threadworm</name>
    <dbReference type="NCBI Taxonomy" id="6248"/>
    <lineage>
        <taxon>Eukaryota</taxon>
        <taxon>Metazoa</taxon>
        <taxon>Ecdysozoa</taxon>
        <taxon>Nematoda</taxon>
        <taxon>Chromadorea</taxon>
        <taxon>Rhabditida</taxon>
        <taxon>Tylenchina</taxon>
        <taxon>Panagrolaimomorpha</taxon>
        <taxon>Strongyloidoidea</taxon>
        <taxon>Strongyloididae</taxon>
        <taxon>Strongyloides</taxon>
    </lineage>
</organism>
<dbReference type="GO" id="GO:0005783">
    <property type="term" value="C:endoplasmic reticulum"/>
    <property type="evidence" value="ECO:0007669"/>
    <property type="project" value="TreeGrafter"/>
</dbReference>
<feature type="transmembrane region" description="Helical" evidence="14">
    <location>
        <begin position="997"/>
        <end position="1020"/>
    </location>
</feature>
<feature type="transmembrane region" description="Helical" evidence="14">
    <location>
        <begin position="158"/>
        <end position="176"/>
    </location>
</feature>
<keyword evidence="6 14" id="KW-0812">Transmembrane</keyword>
<evidence type="ECO:0000256" key="1">
    <source>
        <dbReference type="ARBA" id="ARBA00004370"/>
    </source>
</evidence>
<dbReference type="GO" id="GO:0019432">
    <property type="term" value="P:triglyceride biosynthetic process"/>
    <property type="evidence" value="ECO:0007669"/>
    <property type="project" value="TreeGrafter"/>
</dbReference>
<evidence type="ECO:0000256" key="8">
    <source>
        <dbReference type="ARBA" id="ARBA00023098"/>
    </source>
</evidence>